<dbReference type="Pfam" id="PF03712">
    <property type="entry name" value="Cu2_monoox_C"/>
    <property type="match status" value="1"/>
</dbReference>
<dbReference type="InterPro" id="IPR024548">
    <property type="entry name" value="Cu2_monoox_C"/>
</dbReference>
<gene>
    <name evidence="3" type="ORF">METZ01_LOCUS480310</name>
</gene>
<protein>
    <recommendedName>
        <fullName evidence="2">Copper type II ascorbate-dependent monooxygenase C-terminal domain-containing protein</fullName>
    </recommendedName>
</protein>
<dbReference type="SUPFAM" id="SSF49742">
    <property type="entry name" value="PHM/PNGase F"/>
    <property type="match status" value="1"/>
</dbReference>
<evidence type="ECO:0000256" key="1">
    <source>
        <dbReference type="ARBA" id="ARBA00023157"/>
    </source>
</evidence>
<dbReference type="GO" id="GO:0016715">
    <property type="term" value="F:oxidoreductase activity, acting on paired donors, with incorporation or reduction of molecular oxygen, reduced ascorbate as one donor, and incorporation of one atom of oxygen"/>
    <property type="evidence" value="ECO:0007669"/>
    <property type="project" value="InterPro"/>
</dbReference>
<dbReference type="EMBL" id="UINC01206018">
    <property type="protein sequence ID" value="SVE27456.1"/>
    <property type="molecule type" value="Genomic_DNA"/>
</dbReference>
<feature type="domain" description="Copper type II ascorbate-dependent monooxygenase C-terminal" evidence="2">
    <location>
        <begin position="62"/>
        <end position="194"/>
    </location>
</feature>
<reference evidence="3" key="1">
    <citation type="submission" date="2018-05" db="EMBL/GenBank/DDBJ databases">
        <authorList>
            <person name="Lanie J.A."/>
            <person name="Ng W.-L."/>
            <person name="Kazmierczak K.M."/>
            <person name="Andrzejewski T.M."/>
            <person name="Davidsen T.M."/>
            <person name="Wayne K.J."/>
            <person name="Tettelin H."/>
            <person name="Glass J.I."/>
            <person name="Rusch D."/>
            <person name="Podicherti R."/>
            <person name="Tsui H.-C.T."/>
            <person name="Winkler M.E."/>
        </authorList>
    </citation>
    <scope>NUCLEOTIDE SEQUENCE</scope>
</reference>
<name>A0A383C4U3_9ZZZZ</name>
<evidence type="ECO:0000313" key="3">
    <source>
        <dbReference type="EMBL" id="SVE27456.1"/>
    </source>
</evidence>
<feature type="non-terminal residue" evidence="3">
    <location>
        <position position="1"/>
    </location>
</feature>
<keyword evidence="1" id="KW-1015">Disulfide bond</keyword>
<proteinExistence type="predicted"/>
<dbReference type="Gene3D" id="2.60.120.230">
    <property type="match status" value="1"/>
</dbReference>
<evidence type="ECO:0000259" key="2">
    <source>
        <dbReference type="Pfam" id="PF03712"/>
    </source>
</evidence>
<dbReference type="InterPro" id="IPR014784">
    <property type="entry name" value="Cu2_ascorb_mOase-like_C"/>
</dbReference>
<dbReference type="AlphaFoldDB" id="A0A383C4U3"/>
<sequence>FVFGTQWPAWDYAFPTGVALKVSSDFGLDLNPHYFNYTNDTIPGEVYMNIHTEFPENVEHVAGILQLGDNDIYLPPNEETTLEETFSTNQIINGMNIEVPDGSSQLNIFQLFSHAHQLMTRFDILILHPNGVEELIYTALDYEHPPILQLDPPLILTNGQSLISRATYNNTTDEPVTFGLFSTNEMMIIFGLAYFD</sequence>
<dbReference type="InterPro" id="IPR008977">
    <property type="entry name" value="PHM/PNGase_F_dom_sf"/>
</dbReference>
<organism evidence="3">
    <name type="scientific">marine metagenome</name>
    <dbReference type="NCBI Taxonomy" id="408172"/>
    <lineage>
        <taxon>unclassified sequences</taxon>
        <taxon>metagenomes</taxon>
        <taxon>ecological metagenomes</taxon>
    </lineage>
</organism>
<accession>A0A383C4U3</accession>